<evidence type="ECO:0000313" key="1">
    <source>
        <dbReference type="EMBL" id="CAN64844.1"/>
    </source>
</evidence>
<proteinExistence type="predicted"/>
<name>A5AS23_VITVI</name>
<gene>
    <name evidence="1" type="ORF">VITISV_036148</name>
</gene>
<reference evidence="1" key="1">
    <citation type="journal article" date="2007" name="PLoS ONE">
        <title>The first genome sequence of an elite grapevine cultivar (Pinot noir Vitis vinifera L.): coping with a highly heterozygous genome.</title>
        <authorList>
            <person name="Velasco R."/>
            <person name="Zharkikh A."/>
            <person name="Troggio M."/>
            <person name="Cartwright D.A."/>
            <person name="Cestaro A."/>
            <person name="Pruss D."/>
            <person name="Pindo M."/>
            <person name="FitzGerald L.M."/>
            <person name="Vezzulli S."/>
            <person name="Reid J."/>
            <person name="Malacarne G."/>
            <person name="Iliev D."/>
            <person name="Coppola G."/>
            <person name="Wardell B."/>
            <person name="Micheletti D."/>
            <person name="Macalma T."/>
            <person name="Facci M."/>
            <person name="Mitchell J.T."/>
            <person name="Perazzolli M."/>
            <person name="Eldredge G."/>
            <person name="Gatto P."/>
            <person name="Oyzerski R."/>
            <person name="Moretto M."/>
            <person name="Gutin N."/>
            <person name="Stefanini M."/>
            <person name="Chen Y."/>
            <person name="Segala C."/>
            <person name="Davenport C."/>
            <person name="Dematte L."/>
            <person name="Mraz A."/>
            <person name="Battilana J."/>
            <person name="Stormo K."/>
            <person name="Costa F."/>
            <person name="Tao Q."/>
            <person name="Si-Ammour A."/>
            <person name="Harkins T."/>
            <person name="Lackey A."/>
            <person name="Perbost C."/>
            <person name="Taillon B."/>
            <person name="Stella A."/>
            <person name="Solovyev V."/>
            <person name="Fawcett J.A."/>
            <person name="Sterck L."/>
            <person name="Vandepoele K."/>
            <person name="Grando S.M."/>
            <person name="Toppo S."/>
            <person name="Moser C."/>
            <person name="Lanchbury J."/>
            <person name="Bogden R."/>
            <person name="Skolnick M."/>
            <person name="Sgaramella V."/>
            <person name="Bhatnagar S.K."/>
            <person name="Fontana P."/>
            <person name="Gutin A."/>
            <person name="Van de Peer Y."/>
            <person name="Salamini F."/>
            <person name="Viola R."/>
        </authorList>
    </citation>
    <scope>NUCLEOTIDE SEQUENCE</scope>
</reference>
<sequence length="79" mass="9105">MENIAGIEENAWRIKLKGKKYLILLDEACDFIDLHKVMGIQDHQESKVVLASKLRDICKDMEADELPFSNAKADKLRFI</sequence>
<dbReference type="EMBL" id="AM433462">
    <property type="protein sequence ID" value="CAN64844.1"/>
    <property type="molecule type" value="Genomic_DNA"/>
</dbReference>
<accession>A5AS23</accession>
<protein>
    <submittedName>
        <fullName evidence="1">Uncharacterized protein</fullName>
    </submittedName>
</protein>
<dbReference type="AlphaFoldDB" id="A5AS23"/>
<organism evidence="1">
    <name type="scientific">Vitis vinifera</name>
    <name type="common">Grape</name>
    <dbReference type="NCBI Taxonomy" id="29760"/>
    <lineage>
        <taxon>Eukaryota</taxon>
        <taxon>Viridiplantae</taxon>
        <taxon>Streptophyta</taxon>
        <taxon>Embryophyta</taxon>
        <taxon>Tracheophyta</taxon>
        <taxon>Spermatophyta</taxon>
        <taxon>Magnoliopsida</taxon>
        <taxon>eudicotyledons</taxon>
        <taxon>Gunneridae</taxon>
        <taxon>Pentapetalae</taxon>
        <taxon>rosids</taxon>
        <taxon>Vitales</taxon>
        <taxon>Vitaceae</taxon>
        <taxon>Viteae</taxon>
        <taxon>Vitis</taxon>
    </lineage>
</organism>